<organism evidence="2 3">
    <name type="scientific">Neisseria meningitidis serogroup B</name>
    <dbReference type="NCBI Taxonomy" id="491"/>
    <lineage>
        <taxon>Bacteria</taxon>
        <taxon>Pseudomonadati</taxon>
        <taxon>Pseudomonadota</taxon>
        <taxon>Betaproteobacteria</taxon>
        <taxon>Neisseriales</taxon>
        <taxon>Neisseriaceae</taxon>
        <taxon>Neisseria</taxon>
    </lineage>
</organism>
<sequence>MQECGYDPIDGGKSEADACLRKKGWCRKGFDPYPENKKYEWPREEGKTK</sequence>
<evidence type="ECO:0000313" key="3">
    <source>
        <dbReference type="Proteomes" id="UP000182715"/>
    </source>
</evidence>
<accession>A0A0H5QD10</accession>
<proteinExistence type="predicted"/>
<protein>
    <submittedName>
        <fullName evidence="2">Uncharacterized protein</fullName>
    </submittedName>
</protein>
<dbReference type="AlphaFoldDB" id="A0A0H5QD10"/>
<dbReference type="Proteomes" id="UP000182715">
    <property type="component" value="Unassembled WGS sequence"/>
</dbReference>
<evidence type="ECO:0000256" key="1">
    <source>
        <dbReference type="SAM" id="MobiDB-lite"/>
    </source>
</evidence>
<name>A0A0H5QD10_NEIMI</name>
<evidence type="ECO:0000313" key="2">
    <source>
        <dbReference type="EMBL" id="CRY99844.1"/>
    </source>
</evidence>
<dbReference type="EMBL" id="CVTF01000102">
    <property type="protein sequence ID" value="CRY99844.1"/>
    <property type="molecule type" value="Genomic_DNA"/>
</dbReference>
<reference evidence="2 3" key="1">
    <citation type="submission" date="2014-11" db="EMBL/GenBank/DDBJ databases">
        <authorList>
            <person name="Diene M.Seydina."/>
        </authorList>
    </citation>
    <scope>NUCLEOTIDE SEQUENCE [LARGE SCALE GENOMIC DNA]</scope>
    <source>
        <strain evidence="2 3">Neisseria meningitidis CHUV</strain>
    </source>
</reference>
<feature type="region of interest" description="Disordered" evidence="1">
    <location>
        <begin position="29"/>
        <end position="49"/>
    </location>
</feature>